<dbReference type="InterPro" id="IPR018391">
    <property type="entry name" value="PQQ_b-propeller_rpt"/>
</dbReference>
<reference evidence="3 4" key="1">
    <citation type="submission" date="2019-04" db="EMBL/GenBank/DDBJ databases">
        <authorList>
            <person name="Van Vliet M D."/>
        </authorList>
    </citation>
    <scope>NUCLEOTIDE SEQUENCE [LARGE SCALE GENOMIC DNA]</scope>
    <source>
        <strain evidence="3 4">F1</strain>
    </source>
</reference>
<evidence type="ECO:0000256" key="1">
    <source>
        <dbReference type="SAM" id="SignalP"/>
    </source>
</evidence>
<dbReference type="SUPFAM" id="SSF50998">
    <property type="entry name" value="Quinoprotein alcohol dehydrogenase-like"/>
    <property type="match status" value="1"/>
</dbReference>
<evidence type="ECO:0000313" key="3">
    <source>
        <dbReference type="EMBL" id="VGO17530.1"/>
    </source>
</evidence>
<keyword evidence="1" id="KW-0732">Signal</keyword>
<gene>
    <name evidence="3" type="primary">afsK_3</name>
    <name evidence="3" type="ORF">PDESU_06127</name>
</gene>
<dbReference type="PANTHER" id="PTHR34512:SF30">
    <property type="entry name" value="OUTER MEMBRANE PROTEIN ASSEMBLY FACTOR BAMB"/>
    <property type="match status" value="1"/>
</dbReference>
<accession>A0A6C2UBR3</accession>
<dbReference type="Gene3D" id="2.40.10.480">
    <property type="match status" value="1"/>
</dbReference>
<keyword evidence="3" id="KW-0808">Transferase</keyword>
<dbReference type="Gene3D" id="2.40.128.630">
    <property type="match status" value="1"/>
</dbReference>
<dbReference type="PANTHER" id="PTHR34512">
    <property type="entry name" value="CELL SURFACE PROTEIN"/>
    <property type="match status" value="1"/>
</dbReference>
<dbReference type="Proteomes" id="UP000366872">
    <property type="component" value="Unassembled WGS sequence"/>
</dbReference>
<dbReference type="Gene3D" id="2.130.10.10">
    <property type="entry name" value="YVTN repeat-like/Quinoprotein amine dehydrogenase"/>
    <property type="match status" value="1"/>
</dbReference>
<evidence type="ECO:0000313" key="4">
    <source>
        <dbReference type="Proteomes" id="UP000366872"/>
    </source>
</evidence>
<dbReference type="PROSITE" id="PS50927">
    <property type="entry name" value="BULB_LECTIN"/>
    <property type="match status" value="1"/>
</dbReference>
<protein>
    <submittedName>
        <fullName evidence="3">Serine/threonine-protein kinase AfsK</fullName>
    </submittedName>
</protein>
<name>A0A6C2UBR3_PONDE</name>
<keyword evidence="3" id="KW-0418">Kinase</keyword>
<feature type="signal peptide" evidence="1">
    <location>
        <begin position="1"/>
        <end position="20"/>
    </location>
</feature>
<evidence type="ECO:0000259" key="2">
    <source>
        <dbReference type="PROSITE" id="PS50927"/>
    </source>
</evidence>
<sequence length="376" mass="39843">MTLSKMIPLLACCSSMCWGAWPTYHGAPDLKGVADAELGNQLELAWRFNAGGEVYSTPVSDGERIFFSAKKGRVVALDQKGIKIWERSFTRTNDAGQEMALRFEAPLVCAAGLVFAGSTKGTLFALDAKTGATMWKYETDGIIVGSANVILDGREDAKIVVMDQSEGMLHGLDVATGKMVWKSEAAERCDGAPGVGAGRIAYGSCLAALHVYSTDGKHLKDIEVGGDGQIAGGVAVEGKLAYAGLRDGALVCIDMESGEIVWSSEESEDQTFSTPAVTEHRVVYASDNGFVYAVDKKEGKTVWKFDTGGMPYSPVVAKNRVLVSADGVLYLLKLEDGTKLWSNEIGDDTTSPALVGGMVVVGADDGSVSSWRASVP</sequence>
<dbReference type="GO" id="GO:0016301">
    <property type="term" value="F:kinase activity"/>
    <property type="evidence" value="ECO:0007669"/>
    <property type="project" value="UniProtKB-KW"/>
</dbReference>
<keyword evidence="4" id="KW-1185">Reference proteome</keyword>
<dbReference type="RefSeq" id="WP_136082993.1">
    <property type="nucleotide sequence ID" value="NZ_CAAHFG010000004.1"/>
</dbReference>
<dbReference type="InterPro" id="IPR001480">
    <property type="entry name" value="Bulb-type_lectin_dom"/>
</dbReference>
<organism evidence="3 4">
    <name type="scientific">Pontiella desulfatans</name>
    <dbReference type="NCBI Taxonomy" id="2750659"/>
    <lineage>
        <taxon>Bacteria</taxon>
        <taxon>Pseudomonadati</taxon>
        <taxon>Kiritimatiellota</taxon>
        <taxon>Kiritimatiellia</taxon>
        <taxon>Kiritimatiellales</taxon>
        <taxon>Pontiellaceae</taxon>
        <taxon>Pontiella</taxon>
    </lineage>
</organism>
<feature type="domain" description="Bulb-type lectin" evidence="2">
    <location>
        <begin position="257"/>
        <end position="376"/>
    </location>
</feature>
<dbReference type="AlphaFoldDB" id="A0A6C2UBR3"/>
<dbReference type="InterPro" id="IPR002372">
    <property type="entry name" value="PQQ_rpt_dom"/>
</dbReference>
<dbReference type="InterPro" id="IPR011047">
    <property type="entry name" value="Quinoprotein_ADH-like_sf"/>
</dbReference>
<dbReference type="Pfam" id="PF13360">
    <property type="entry name" value="PQQ_2"/>
    <property type="match status" value="2"/>
</dbReference>
<dbReference type="SMART" id="SM00564">
    <property type="entry name" value="PQQ"/>
    <property type="match status" value="6"/>
</dbReference>
<proteinExistence type="predicted"/>
<dbReference type="InterPro" id="IPR015943">
    <property type="entry name" value="WD40/YVTN_repeat-like_dom_sf"/>
</dbReference>
<feature type="chain" id="PRO_5025689818" evidence="1">
    <location>
        <begin position="21"/>
        <end position="376"/>
    </location>
</feature>
<dbReference type="EMBL" id="CAAHFG010000004">
    <property type="protein sequence ID" value="VGO17530.1"/>
    <property type="molecule type" value="Genomic_DNA"/>
</dbReference>